<evidence type="ECO:0000313" key="4">
    <source>
        <dbReference type="EMBL" id="QPM90547.1"/>
    </source>
</evidence>
<dbReference type="PROSITE" id="PS01068">
    <property type="entry name" value="OMPA_1"/>
    <property type="match status" value="1"/>
</dbReference>
<dbReference type="InterPro" id="IPR050330">
    <property type="entry name" value="Bact_OuterMem_StrucFunc"/>
</dbReference>
<dbReference type="PANTHER" id="PTHR30329:SF21">
    <property type="entry name" value="LIPOPROTEIN YIAD-RELATED"/>
    <property type="match status" value="1"/>
</dbReference>
<dbReference type="SUPFAM" id="SSF52129">
    <property type="entry name" value="Caspase-like"/>
    <property type="match status" value="1"/>
</dbReference>
<protein>
    <submittedName>
        <fullName evidence="4">Peptidoglycan-associated lipoprotein</fullName>
    </submittedName>
</protein>
<dbReference type="Proteomes" id="UP000283786">
    <property type="component" value="Chromosome"/>
</dbReference>
<dbReference type="KEGG" id="palw:PSAL_017860"/>
<dbReference type="GO" id="GO:0006508">
    <property type="term" value="P:proteolysis"/>
    <property type="evidence" value="ECO:0007669"/>
    <property type="project" value="InterPro"/>
</dbReference>
<dbReference type="PRINTS" id="PR01021">
    <property type="entry name" value="OMPADOMAIN"/>
</dbReference>
<dbReference type="GO" id="GO:0009279">
    <property type="term" value="C:cell outer membrane"/>
    <property type="evidence" value="ECO:0007669"/>
    <property type="project" value="UniProtKB-SubCell"/>
</dbReference>
<dbReference type="Gene3D" id="1.25.40.10">
    <property type="entry name" value="Tetratricopeptide repeat domain"/>
    <property type="match status" value="1"/>
</dbReference>
<dbReference type="Pfam" id="PF00691">
    <property type="entry name" value="OmpA"/>
    <property type="match status" value="1"/>
</dbReference>
<dbReference type="EMBL" id="CP060436">
    <property type="protein sequence ID" value="QPM90547.1"/>
    <property type="molecule type" value="Genomic_DNA"/>
</dbReference>
<accession>A0A418SLH6</accession>
<dbReference type="RefSeq" id="WP_196222672.1">
    <property type="nucleotide sequence ID" value="NZ_CP060436.1"/>
</dbReference>
<dbReference type="InterPro" id="IPR006690">
    <property type="entry name" value="OMPA-like_CS"/>
</dbReference>
<sequence>MITRHFLGLALFGMTSASALFAPQTAFAVDCRICETYDDPTALFELSSTLNSSALRHQIRGWVAEHRPDTAGGLAGQAWMASAAGDEDAAVRLYQQALAIDPALFVAANNLSIRVEDTSGVDAGNAIMLPLVGNPDAGLTPMWNVFFNLYNGDRQDEAFRYLETWESDGTQPRWVPAAIRGQLAVSDNDRAAADAHFLDAMQNSDVVSYVVFDRWLGNRRRIESGQRASKNQRQRTYDLAMEFAARAETPMAYEKIGLFAREHMNDISKAFFARREGIAAMALPELVAGAFFDVANYYPDYAFDMLERGLEDFPYNYDIAITELSAYSMFRIDRARADAAATRGLANTTTGHTVAQVGSHVLANRARLGDYDSAPQLMDRLLPQLSGGDRRSLVCSYLDNRIDAKDLTRARQALADCEAAGASSVWVAKRADQIAYFSGLVDDRDQWLASQPFLRDWEARFGESLRAAIQFETGQATILPESFDVIETAADALNAPGGEDYVFQIEGHTDNRGSDAVNFPLSAARAAAVKDALVGQLGLDAARIQTRGFGPGNPVAPNATEAGRQENRRVEIRPMGNVNDPQVATPGAYDFTWLDISKDGRIAVMGNSPTQVWDLERNVILHEISAGLDHKISPNGRYLASASSFERPGGAVSHTLYLYDLRSGKLVDLVALEGEIGSYSWSPFSDRIAFSASEGYIRVYDMAARAVTGVSRLTTARIPAELAWTNDGATLVAKVGANQGDMYLLDPDGLGETRVIPQSGWFHAMGQDRSGRYLIASRNNSSFTVWDRQNDWAEVASGRLPMIARKIYTHPTEPWVLMYAKFDADTNVLLMDLTDGSILARSPLKIEGGGFTPDGDRFITGSGDELLELDTRTLEVVARRESASSIGRDVHVFDDSGLVLSSDASGSAVWSLQTGRRVHVFDAVPDGSWLAVPNRAAEVMAIRDDKRALIIFDSAEFTADTIWQTEDEIADLTMDGTRLVVATVPAGSARRGAADPQITLHVIDLATMETLRRITTDIVTGPMRYDAAYNYRARVDLEGDSLGLVTSYSDGLGHSIDSSALLQLFDVQTGAALPSVARNAPIEGFSVMAEGAEVRVRGTGNYSVYDVATARSIDTAPYDPIFSLTLEDGRKIRWFWDRVTLDDKVLTFPMSLRSLSLSERNNVLVGQTHTSKIHFIDLSRLETALTIMPFTNGEWIAYTPAGNYTASLQGTEGVYWTLGDNYLPFDALANQFSRPSLVQDLLRKLTAGALTDEDVRDPKVEPDTFDAPYQVEQVTPARLTTEEDSMMIELKVTKDSPDLPDPEFRYVLNGRQVVRSRGFEEESFFEDSETVTLSRRFDLRPGANTIEASLIWNGAEVSTFRVEAQREMAQTDVQSGKGALWFFGVGVSEYENPAQNLEFAAKDATALAELLQTQSRDMFSQVHTKVLTDAEATERDVRIEMNEFLAQSAPDDVVIVFIAGHGVTDEEQNLYFVTHDADLARPYTGMEVERFRSVLENRPLNQSALLLIDICHSGAAGRVVSEDAVQKLAEGTGAIVFSSSSGSGLAYEDSSFGGGHGAFTAALLEALRGMADADTGNRDGQNSLQEMVIYTSSEVPRLTQGLQRPTIPMMAQGIDYGISMAD</sequence>
<dbReference type="InterPro" id="IPR015943">
    <property type="entry name" value="WD40/YVTN_repeat-like_dom_sf"/>
</dbReference>
<dbReference type="InterPro" id="IPR029030">
    <property type="entry name" value="Caspase-like_dom_sf"/>
</dbReference>
<evidence type="ECO:0000256" key="2">
    <source>
        <dbReference type="ARBA" id="ARBA00023136"/>
    </source>
</evidence>
<dbReference type="Pfam" id="PF00656">
    <property type="entry name" value="Peptidase_C14"/>
    <property type="match status" value="1"/>
</dbReference>
<gene>
    <name evidence="4" type="primary">pal_2</name>
    <name evidence="4" type="ORF">PSAL_017860</name>
</gene>
<evidence type="ECO:0000256" key="1">
    <source>
        <dbReference type="ARBA" id="ARBA00004442"/>
    </source>
</evidence>
<dbReference type="InterPro" id="IPR011600">
    <property type="entry name" value="Pept_C14_caspase"/>
</dbReference>
<dbReference type="CDD" id="cd07185">
    <property type="entry name" value="OmpA_C-like"/>
    <property type="match status" value="1"/>
</dbReference>
<keyword evidence="4" id="KW-0449">Lipoprotein</keyword>
<dbReference type="Gene3D" id="2.130.10.10">
    <property type="entry name" value="YVTN repeat-like/Quinoprotein amine dehydrogenase"/>
    <property type="match status" value="2"/>
</dbReference>
<organism evidence="4 5">
    <name type="scientific">Pseudooceanicola algae</name>
    <dbReference type="NCBI Taxonomy" id="1537215"/>
    <lineage>
        <taxon>Bacteria</taxon>
        <taxon>Pseudomonadati</taxon>
        <taxon>Pseudomonadota</taxon>
        <taxon>Alphaproteobacteria</taxon>
        <taxon>Rhodobacterales</taxon>
        <taxon>Paracoccaceae</taxon>
        <taxon>Pseudooceanicola</taxon>
    </lineage>
</organism>
<dbReference type="PANTHER" id="PTHR30329">
    <property type="entry name" value="STATOR ELEMENT OF FLAGELLAR MOTOR COMPLEX"/>
    <property type="match status" value="1"/>
</dbReference>
<name>A0A418SLH6_9RHOB</name>
<dbReference type="SUPFAM" id="SSF103088">
    <property type="entry name" value="OmpA-like"/>
    <property type="match status" value="1"/>
</dbReference>
<proteinExistence type="predicted"/>
<keyword evidence="5" id="KW-1185">Reference proteome</keyword>
<dbReference type="SUPFAM" id="SSF50998">
    <property type="entry name" value="Quinoprotein alcohol dehydrogenase-like"/>
    <property type="match status" value="1"/>
</dbReference>
<evidence type="ECO:0000256" key="3">
    <source>
        <dbReference type="ARBA" id="ARBA00023237"/>
    </source>
</evidence>
<dbReference type="InterPro" id="IPR011990">
    <property type="entry name" value="TPR-like_helical_dom_sf"/>
</dbReference>
<dbReference type="Gene3D" id="3.40.50.1460">
    <property type="match status" value="1"/>
</dbReference>
<keyword evidence="2" id="KW-0472">Membrane</keyword>
<dbReference type="InterPro" id="IPR006664">
    <property type="entry name" value="OMP_bac"/>
</dbReference>
<dbReference type="InterPro" id="IPR006665">
    <property type="entry name" value="OmpA-like"/>
</dbReference>
<dbReference type="SUPFAM" id="SSF69322">
    <property type="entry name" value="Tricorn protease domain 2"/>
    <property type="match status" value="1"/>
</dbReference>
<dbReference type="PROSITE" id="PS51123">
    <property type="entry name" value="OMPA_2"/>
    <property type="match status" value="1"/>
</dbReference>
<reference evidence="4 5" key="1">
    <citation type="submission" date="2020-08" db="EMBL/GenBank/DDBJ databases">
        <title>Genome sequence of Rhodobacteraceae bacterium Lw-13e.</title>
        <authorList>
            <person name="Poehlein A."/>
            <person name="Wolter L."/>
            <person name="Daniel R."/>
            <person name="Brinkhoff T."/>
        </authorList>
    </citation>
    <scope>NUCLEOTIDE SEQUENCE [LARGE SCALE GENOMIC DNA]</scope>
    <source>
        <strain evidence="4 5">Lw-13e</strain>
    </source>
</reference>
<dbReference type="InterPro" id="IPR011047">
    <property type="entry name" value="Quinoprotein_ADH-like_sf"/>
</dbReference>
<dbReference type="GO" id="GO:0004197">
    <property type="term" value="F:cysteine-type endopeptidase activity"/>
    <property type="evidence" value="ECO:0007669"/>
    <property type="project" value="InterPro"/>
</dbReference>
<dbReference type="InterPro" id="IPR036737">
    <property type="entry name" value="OmpA-like_sf"/>
</dbReference>
<dbReference type="Gene3D" id="3.30.1330.60">
    <property type="entry name" value="OmpA-like domain"/>
    <property type="match status" value="1"/>
</dbReference>
<evidence type="ECO:0000313" key="5">
    <source>
        <dbReference type="Proteomes" id="UP000283786"/>
    </source>
</evidence>
<comment type="subcellular location">
    <subcellularLocation>
        <location evidence="1">Cell outer membrane</location>
    </subcellularLocation>
</comment>
<keyword evidence="3" id="KW-0998">Cell outer membrane</keyword>